<dbReference type="NCBIfam" id="TIGR03300">
    <property type="entry name" value="assembly_YfgL"/>
    <property type="match status" value="1"/>
</dbReference>
<evidence type="ECO:0000313" key="7">
    <source>
        <dbReference type="EMBL" id="MCL6269014.1"/>
    </source>
</evidence>
<dbReference type="HAMAP" id="MF_00923">
    <property type="entry name" value="OM_assembly_BamB"/>
    <property type="match status" value="1"/>
</dbReference>
<dbReference type="InterPro" id="IPR018391">
    <property type="entry name" value="PQQ_b-propeller_rpt"/>
</dbReference>
<keyword evidence="1 4" id="KW-0732">Signal</keyword>
<dbReference type="SMART" id="SM00564">
    <property type="entry name" value="PQQ"/>
    <property type="match status" value="7"/>
</dbReference>
<dbReference type="EMBL" id="JAMFLX010000003">
    <property type="protein sequence ID" value="MCL6269014.1"/>
    <property type="molecule type" value="Genomic_DNA"/>
</dbReference>
<protein>
    <recommendedName>
        <fullName evidence="4">Outer membrane protein assembly factor BamB</fullName>
    </recommendedName>
</protein>
<dbReference type="PROSITE" id="PS51257">
    <property type="entry name" value="PROKAR_LIPOPROTEIN"/>
    <property type="match status" value="1"/>
</dbReference>
<comment type="subunit">
    <text evidence="4">Part of the Bam complex.</text>
</comment>
<evidence type="ECO:0000256" key="5">
    <source>
        <dbReference type="SAM" id="SignalP"/>
    </source>
</evidence>
<accession>A0ABT0PCB3</accession>
<dbReference type="InterPro" id="IPR015943">
    <property type="entry name" value="WD40/YVTN_repeat-like_dom_sf"/>
</dbReference>
<gene>
    <name evidence="4 7" type="primary">bamB</name>
    <name evidence="7" type="ORF">M3P05_03535</name>
</gene>
<proteinExistence type="inferred from homology"/>
<evidence type="ECO:0000256" key="2">
    <source>
        <dbReference type="ARBA" id="ARBA00023136"/>
    </source>
</evidence>
<keyword evidence="8" id="KW-1185">Reference proteome</keyword>
<organism evidence="7 8">
    <name type="scientific">Parendozoicomonas callyspongiae</name>
    <dbReference type="NCBI Taxonomy" id="2942213"/>
    <lineage>
        <taxon>Bacteria</taxon>
        <taxon>Pseudomonadati</taxon>
        <taxon>Pseudomonadota</taxon>
        <taxon>Gammaproteobacteria</taxon>
        <taxon>Oceanospirillales</taxon>
        <taxon>Endozoicomonadaceae</taxon>
        <taxon>Parendozoicomonas</taxon>
    </lineage>
</organism>
<comment type="subcellular location">
    <subcellularLocation>
        <location evidence="4">Cell outer membrane</location>
        <topology evidence="4">Lipid-anchor</topology>
    </subcellularLocation>
</comment>
<evidence type="ECO:0000256" key="1">
    <source>
        <dbReference type="ARBA" id="ARBA00022729"/>
    </source>
</evidence>
<name>A0ABT0PCB3_9GAMM</name>
<dbReference type="Gene3D" id="2.130.10.10">
    <property type="entry name" value="YVTN repeat-like/Quinoprotein amine dehydrogenase"/>
    <property type="match status" value="1"/>
</dbReference>
<feature type="signal peptide" evidence="5">
    <location>
        <begin position="1"/>
        <end position="25"/>
    </location>
</feature>
<comment type="similarity">
    <text evidence="4">Belongs to the BamB family.</text>
</comment>
<dbReference type="Pfam" id="PF13360">
    <property type="entry name" value="PQQ_2"/>
    <property type="match status" value="1"/>
</dbReference>
<dbReference type="InterPro" id="IPR017687">
    <property type="entry name" value="BamB"/>
</dbReference>
<evidence type="ECO:0000259" key="6">
    <source>
        <dbReference type="Pfam" id="PF13360"/>
    </source>
</evidence>
<keyword evidence="4" id="KW-0564">Palmitate</keyword>
<feature type="chain" id="PRO_5045916065" description="Outer membrane protein assembly factor BamB" evidence="5">
    <location>
        <begin position="26"/>
        <end position="388"/>
    </location>
</feature>
<keyword evidence="4" id="KW-0449">Lipoprotein</keyword>
<keyword evidence="2 4" id="KW-0472">Membrane</keyword>
<sequence length="388" mass="41187">MHSPVARKTRFLFSAVLGLALVGLAGCSRDGEEAVKPNPLPEFKEEVKVSEVWSRGVGDGQGESWLRLAPVVDNDQVYIAGASGQVAALDRNTGKEIWKIDLDRRIGGGTGFGEGLVLVGTRDGYVVALNATDGTQVWEAPVTSEVLAAPQAADGIVVVQTIDSKVAGLDAKTGEPVWLQEILQPVLTLRGTSTPAVEKGVVFAGFASGEARAYNVRTGSMLWDSRVAVPKGTSELERMVDVDSTPMVAEDAVYMVSYQGNVVALDPASGRLQWVREASSYQGLTEGFGNIYMSDADSVLSAVDQRTGSVVWSQKELEHRSLSGPAAVNNYVVAGDFEGYLHVVSQVDGRIVGRGKVDSSGVRSSPLVVGDTIYVYTNKGNLAALKLK</sequence>
<dbReference type="InterPro" id="IPR002372">
    <property type="entry name" value="PQQ_rpt_dom"/>
</dbReference>
<comment type="caution">
    <text evidence="7">The sequence shown here is derived from an EMBL/GenBank/DDBJ whole genome shotgun (WGS) entry which is preliminary data.</text>
</comment>
<dbReference type="PANTHER" id="PTHR34512">
    <property type="entry name" value="CELL SURFACE PROTEIN"/>
    <property type="match status" value="1"/>
</dbReference>
<keyword evidence="3 4" id="KW-0998">Cell outer membrane</keyword>
<dbReference type="InterPro" id="IPR011047">
    <property type="entry name" value="Quinoprotein_ADH-like_sf"/>
</dbReference>
<dbReference type="RefSeq" id="WP_249697843.1">
    <property type="nucleotide sequence ID" value="NZ_JAMFLX010000003.1"/>
</dbReference>
<evidence type="ECO:0000313" key="8">
    <source>
        <dbReference type="Proteomes" id="UP001203338"/>
    </source>
</evidence>
<evidence type="ECO:0000256" key="3">
    <source>
        <dbReference type="ARBA" id="ARBA00023237"/>
    </source>
</evidence>
<evidence type="ECO:0000256" key="4">
    <source>
        <dbReference type="HAMAP-Rule" id="MF_00923"/>
    </source>
</evidence>
<dbReference type="SUPFAM" id="SSF50998">
    <property type="entry name" value="Quinoprotein alcohol dehydrogenase-like"/>
    <property type="match status" value="1"/>
</dbReference>
<feature type="domain" description="Pyrrolo-quinoline quinone repeat" evidence="6">
    <location>
        <begin position="83"/>
        <end position="314"/>
    </location>
</feature>
<dbReference type="PANTHER" id="PTHR34512:SF30">
    <property type="entry name" value="OUTER MEMBRANE PROTEIN ASSEMBLY FACTOR BAMB"/>
    <property type="match status" value="1"/>
</dbReference>
<reference evidence="7 8" key="1">
    <citation type="submission" date="2022-05" db="EMBL/GenBank/DDBJ databases">
        <authorList>
            <person name="Park J.-S."/>
        </authorList>
    </citation>
    <scope>NUCLEOTIDE SEQUENCE [LARGE SCALE GENOMIC DNA]</scope>
    <source>
        <strain evidence="7 8">2012CJ34-2</strain>
    </source>
</reference>
<comment type="function">
    <text evidence="4">Part of the outer membrane protein assembly complex, which is involved in assembly and insertion of beta-barrel proteins into the outer membrane.</text>
</comment>
<dbReference type="Proteomes" id="UP001203338">
    <property type="component" value="Unassembled WGS sequence"/>
</dbReference>